<dbReference type="RefSeq" id="WP_039680740.1">
    <property type="nucleotide sequence ID" value="NZ_JAWGXO010000006.1"/>
</dbReference>
<dbReference type="STRING" id="1577792.QX51_15165"/>
<dbReference type="Gene3D" id="1.10.3290.10">
    <property type="entry name" value="Fido-like domain"/>
    <property type="match status" value="1"/>
</dbReference>
<dbReference type="InterPro" id="IPR036597">
    <property type="entry name" value="Fido-like_dom_sf"/>
</dbReference>
<organism evidence="2 3">
    <name type="scientific">Terrisporobacter othiniensis</name>
    <dbReference type="NCBI Taxonomy" id="1577792"/>
    <lineage>
        <taxon>Bacteria</taxon>
        <taxon>Bacillati</taxon>
        <taxon>Bacillota</taxon>
        <taxon>Clostridia</taxon>
        <taxon>Peptostreptococcales</taxon>
        <taxon>Peptostreptococcaceae</taxon>
        <taxon>Terrisporobacter</taxon>
    </lineage>
</organism>
<dbReference type="PROSITE" id="PS51459">
    <property type="entry name" value="FIDO"/>
    <property type="match status" value="1"/>
</dbReference>
<dbReference type="AlphaFoldDB" id="A0A0B3VH13"/>
<keyword evidence="3" id="KW-1185">Reference proteome</keyword>
<proteinExistence type="predicted"/>
<dbReference type="InterPro" id="IPR003812">
    <property type="entry name" value="Fido"/>
</dbReference>
<protein>
    <submittedName>
        <fullName evidence="2">Fic family protein</fullName>
    </submittedName>
</protein>
<evidence type="ECO:0000313" key="3">
    <source>
        <dbReference type="Proteomes" id="UP000031189"/>
    </source>
</evidence>
<gene>
    <name evidence="2" type="ORF">QX51_15165</name>
</gene>
<dbReference type="OrthoDB" id="9813719at2"/>
<comment type="caution">
    <text evidence="2">The sequence shown here is derived from an EMBL/GenBank/DDBJ whole genome shotgun (WGS) entry which is preliminary data.</text>
</comment>
<dbReference type="EMBL" id="JWHR01000121">
    <property type="protein sequence ID" value="KHS56111.1"/>
    <property type="molecule type" value="Genomic_DNA"/>
</dbReference>
<accession>A0A0B3VH13</accession>
<dbReference type="SUPFAM" id="SSF140931">
    <property type="entry name" value="Fic-like"/>
    <property type="match status" value="1"/>
</dbReference>
<reference evidence="2 3" key="1">
    <citation type="submission" date="2014-12" db="EMBL/GenBank/DDBJ databases">
        <title>Draft genome sequence of Terrisporobacter sp. 08-306576, isolated from the blood culture of a bacteremia patient.</title>
        <authorList>
            <person name="Lund L.C."/>
            <person name="Sydenham T.V."/>
            <person name="Hogh S.V."/>
            <person name="Skov M.N."/>
            <person name="Kemp M."/>
            <person name="Justesen U.S."/>
        </authorList>
    </citation>
    <scope>NUCLEOTIDE SEQUENCE [LARGE SCALE GENOMIC DNA]</scope>
    <source>
        <strain evidence="2 3">08-306576</strain>
    </source>
</reference>
<evidence type="ECO:0000259" key="1">
    <source>
        <dbReference type="PROSITE" id="PS51459"/>
    </source>
</evidence>
<feature type="domain" description="Fido" evidence="1">
    <location>
        <begin position="107"/>
        <end position="268"/>
    </location>
</feature>
<dbReference type="Proteomes" id="UP000031189">
    <property type="component" value="Unassembled WGS sequence"/>
</dbReference>
<name>A0A0B3VH13_9FIRM</name>
<sequence length="350" mass="41171">MEYTMGTKLTNISVDMNIVKKLCKINEYKGEQIIYKKQPKSVIIDMTDDAITKFVYDTYIDSFNGGKENLIKLINNEITPHSREDIGVVEFRDVVKTVNSAYEDIQICSQTILELHGYLHRYSLVRGGRYRNEALGYLNLEYEKFDEFNKDLDNEFNVEKNIENKVENLCKKYYELLKEDKVQDLIIIASFVMDFILISPFKEDNLAMAKILTLLLLNKSGYEIGRFTSLGKLYYDENYIYFKTLFTKQGDFERDSYNMNKWLDYFLEFILIAYEDLTEEMNLTGNKKETKTRRIEKIINSTLGYFTKDDVRNQCPDIPEPTINRVFNNLRKSGKIEVVAKGRSAKWKKK</sequence>
<evidence type="ECO:0000313" key="2">
    <source>
        <dbReference type="EMBL" id="KHS56111.1"/>
    </source>
</evidence>